<keyword evidence="3" id="KW-1185">Reference proteome</keyword>
<evidence type="ECO:0000259" key="1">
    <source>
        <dbReference type="Pfam" id="PF00535"/>
    </source>
</evidence>
<proteinExistence type="predicted"/>
<dbReference type="Proteomes" id="UP000291142">
    <property type="component" value="Unassembled WGS sequence"/>
</dbReference>
<dbReference type="CDD" id="cd00761">
    <property type="entry name" value="Glyco_tranf_GTA_type"/>
    <property type="match status" value="1"/>
</dbReference>
<gene>
    <name evidence="2" type="ORF">EYD45_08725</name>
</gene>
<evidence type="ECO:0000313" key="3">
    <source>
        <dbReference type="Proteomes" id="UP000291142"/>
    </source>
</evidence>
<dbReference type="PANTHER" id="PTHR22916:SF3">
    <property type="entry name" value="UDP-GLCNAC:BETAGAL BETA-1,3-N-ACETYLGLUCOSAMINYLTRANSFERASE-LIKE PROTEIN 1"/>
    <property type="match status" value="1"/>
</dbReference>
<dbReference type="SUPFAM" id="SSF53448">
    <property type="entry name" value="Nucleotide-diphospho-sugar transferases"/>
    <property type="match status" value="1"/>
</dbReference>
<reference evidence="2 3" key="1">
    <citation type="submission" date="2019-02" db="EMBL/GenBank/DDBJ databases">
        <title>Hyunsoonleella sp., isolated from marine sediment.</title>
        <authorList>
            <person name="Liu B.-T."/>
        </authorList>
    </citation>
    <scope>NUCLEOTIDE SEQUENCE [LARGE SCALE GENOMIC DNA]</scope>
    <source>
        <strain evidence="2 3">T58</strain>
    </source>
</reference>
<dbReference type="RefSeq" id="WP_130964159.1">
    <property type="nucleotide sequence ID" value="NZ_SIRT01000006.1"/>
</dbReference>
<evidence type="ECO:0000313" key="2">
    <source>
        <dbReference type="EMBL" id="TBN03591.1"/>
    </source>
</evidence>
<dbReference type="EMBL" id="SIRT01000006">
    <property type="protein sequence ID" value="TBN03591.1"/>
    <property type="molecule type" value="Genomic_DNA"/>
</dbReference>
<keyword evidence="2" id="KW-0808">Transferase</keyword>
<dbReference type="PANTHER" id="PTHR22916">
    <property type="entry name" value="GLYCOSYLTRANSFERASE"/>
    <property type="match status" value="1"/>
</dbReference>
<dbReference type="AlphaFoldDB" id="A0A4Q9FEF2"/>
<feature type="domain" description="Glycosyltransferase 2-like" evidence="1">
    <location>
        <begin position="7"/>
        <end position="161"/>
    </location>
</feature>
<dbReference type="InterPro" id="IPR029044">
    <property type="entry name" value="Nucleotide-diphossugar_trans"/>
</dbReference>
<name>A0A4Q9FEF2_9FLAO</name>
<accession>A0A4Q9FEF2</accession>
<dbReference type="GO" id="GO:0016758">
    <property type="term" value="F:hexosyltransferase activity"/>
    <property type="evidence" value="ECO:0007669"/>
    <property type="project" value="UniProtKB-ARBA"/>
</dbReference>
<sequence length="330" mass="38107">MNNPLVSIIIPVFNKSDLVIETFKSIVNQSYANWECIVVDDGSSKYDFNQISEYTQLDQRFSLHKRPSDTQKGANACRNFGLSISKGRYIQFFDSDDLMLQDCLIGRVRAIQELSLDLVIFSMGIHKNDGFVNDDTPDVIVDDWEAALSAFIGKDRLPWNLQRTLYKSSLLKGEISFNEALSRFQDVEFNIRLLSRLKPKFKIFTEVDCVYRRASASNPRTPDFNQNVFNSIPVFLDSIYSEMPKGVLNENVLNLQMWLFNLIALYADKSIKTSQLDDLIRVSENKLELNSKQKQILRLLFISKTKLKGIKGVVRLNSYLRKKYIKLQIR</sequence>
<comment type="caution">
    <text evidence="2">The sequence shown here is derived from an EMBL/GenBank/DDBJ whole genome shotgun (WGS) entry which is preliminary data.</text>
</comment>
<dbReference type="InterPro" id="IPR001173">
    <property type="entry name" value="Glyco_trans_2-like"/>
</dbReference>
<dbReference type="OrthoDB" id="597270at2"/>
<dbReference type="Pfam" id="PF00535">
    <property type="entry name" value="Glycos_transf_2"/>
    <property type="match status" value="1"/>
</dbReference>
<protein>
    <submittedName>
        <fullName evidence="2">Glycosyltransferase family 2 protein</fullName>
    </submittedName>
</protein>
<dbReference type="Gene3D" id="3.90.550.10">
    <property type="entry name" value="Spore Coat Polysaccharide Biosynthesis Protein SpsA, Chain A"/>
    <property type="match status" value="1"/>
</dbReference>
<organism evidence="2 3">
    <name type="scientific">Hyunsoonleella flava</name>
    <dbReference type="NCBI Taxonomy" id="2527939"/>
    <lineage>
        <taxon>Bacteria</taxon>
        <taxon>Pseudomonadati</taxon>
        <taxon>Bacteroidota</taxon>
        <taxon>Flavobacteriia</taxon>
        <taxon>Flavobacteriales</taxon>
        <taxon>Flavobacteriaceae</taxon>
    </lineage>
</organism>